<name>A0ABT5UCC9_9GAMM</name>
<organism evidence="1 2">
    <name type="scientific">Spartinivicinus poritis</name>
    <dbReference type="NCBI Taxonomy" id="2994640"/>
    <lineage>
        <taxon>Bacteria</taxon>
        <taxon>Pseudomonadati</taxon>
        <taxon>Pseudomonadota</taxon>
        <taxon>Gammaproteobacteria</taxon>
        <taxon>Oceanospirillales</taxon>
        <taxon>Zooshikellaceae</taxon>
        <taxon>Spartinivicinus</taxon>
    </lineage>
</organism>
<gene>
    <name evidence="1" type="ORF">ORQ98_18940</name>
</gene>
<keyword evidence="2" id="KW-1185">Reference proteome</keyword>
<evidence type="ECO:0000313" key="1">
    <source>
        <dbReference type="EMBL" id="MDE1464035.1"/>
    </source>
</evidence>
<reference evidence="1 2" key="1">
    <citation type="submission" date="2022-11" db="EMBL/GenBank/DDBJ databases">
        <title>Spartinivicinus poritis sp. nov., isolated from scleractinian coral Porites lutea.</title>
        <authorList>
            <person name="Zhang G."/>
            <person name="Cai L."/>
            <person name="Wei Q."/>
        </authorList>
    </citation>
    <scope>NUCLEOTIDE SEQUENCE [LARGE SCALE GENOMIC DNA]</scope>
    <source>
        <strain evidence="1 2">A2-2</strain>
    </source>
</reference>
<sequence length="58" mass="6188">MLALHSLREKVTTITMGVQTISSEDLLQGKSTSYLDQCNGIPLRAIIVLNTAMAVVAA</sequence>
<proteinExistence type="predicted"/>
<evidence type="ECO:0000313" key="2">
    <source>
        <dbReference type="Proteomes" id="UP001528823"/>
    </source>
</evidence>
<protein>
    <submittedName>
        <fullName evidence="1">Uncharacterized protein</fullName>
    </submittedName>
</protein>
<dbReference type="EMBL" id="JAPMOU010000027">
    <property type="protein sequence ID" value="MDE1464035.1"/>
    <property type="molecule type" value="Genomic_DNA"/>
</dbReference>
<dbReference type="Proteomes" id="UP001528823">
    <property type="component" value="Unassembled WGS sequence"/>
</dbReference>
<comment type="caution">
    <text evidence="1">The sequence shown here is derived from an EMBL/GenBank/DDBJ whole genome shotgun (WGS) entry which is preliminary data.</text>
</comment>
<accession>A0ABT5UCC9</accession>